<dbReference type="PANTHER" id="PTHR42949">
    <property type="entry name" value="ANAEROBIC GLYCEROL-3-PHOSPHATE DEHYDROGENASE SUBUNIT B"/>
    <property type="match status" value="1"/>
</dbReference>
<proteinExistence type="predicted"/>
<protein>
    <submittedName>
        <fullName evidence="3">Pyridine nucleotide-disulfide oxidoreductase</fullName>
    </submittedName>
</protein>
<evidence type="ECO:0000313" key="3">
    <source>
        <dbReference type="EMBL" id="MTK21356.1"/>
    </source>
</evidence>
<dbReference type="SUPFAM" id="SSF51905">
    <property type="entry name" value="FAD/NAD(P)-binding domain"/>
    <property type="match status" value="1"/>
</dbReference>
<feature type="domain" description="FAD/NAD(P)-binding" evidence="2">
    <location>
        <begin position="4"/>
        <end position="297"/>
    </location>
</feature>
<dbReference type="Proteomes" id="UP000487649">
    <property type="component" value="Unassembled WGS sequence"/>
</dbReference>
<dbReference type="RefSeq" id="WP_006784350.1">
    <property type="nucleotide sequence ID" value="NZ_JAMQUV010000029.1"/>
</dbReference>
<dbReference type="PRINTS" id="PR00368">
    <property type="entry name" value="FADPNR"/>
</dbReference>
<sequence length="420" mass="45752">MLQYEVVIIGGGSAGMGAAIGACEGGAKKVLIIERDIELGGILQQCIHNGFGLHKFKEELTGPQYANRYIEKLKQYPVEIMLNTMVTNLTNEKIITILNEQGEQDIKASAVVLAMGCRENNRQALSIPGTRPVGILTAGTAQRYLNLDGYLVGKKVFIVGSGDIGLIMARRMALEGAEVLGVAEIMPYSNGLTRNIVQCLEDFNIPLFLSHTVTDIKGNRRVEGVTISEVDADRQPILGTEKQFEVDAILFSVGLIPDNGLSKKAGVIFDPATKGACVFENLETTVSGIFACGNVLHVHDLVDFVSDEAERAGYYAALYALGHLGHDDGVLEVKAGEGIKYALPQKIRPKELEASLELMYRVTKKYQQAIVNVVQDGKVVHQLKRHVLLPAEMEKIKIPTEVLNSSGKDLTIEVKCLYNS</sequence>
<dbReference type="InterPro" id="IPR023753">
    <property type="entry name" value="FAD/NAD-binding_dom"/>
</dbReference>
<gene>
    <name evidence="3" type="ORF">GMA92_07975</name>
</gene>
<comment type="caution">
    <text evidence="3">The sequence shown here is derived from an EMBL/GenBank/DDBJ whole genome shotgun (WGS) entry which is preliminary data.</text>
</comment>
<keyword evidence="1" id="KW-0560">Oxidoreductase</keyword>
<dbReference type="GO" id="GO:0016491">
    <property type="term" value="F:oxidoreductase activity"/>
    <property type="evidence" value="ECO:0007669"/>
    <property type="project" value="UniProtKB-KW"/>
</dbReference>
<dbReference type="Gene3D" id="3.50.50.60">
    <property type="entry name" value="FAD/NAD(P)-binding domain"/>
    <property type="match status" value="2"/>
</dbReference>
<evidence type="ECO:0000256" key="1">
    <source>
        <dbReference type="ARBA" id="ARBA00023002"/>
    </source>
</evidence>
<evidence type="ECO:0000313" key="4">
    <source>
        <dbReference type="Proteomes" id="UP000487649"/>
    </source>
</evidence>
<reference evidence="3 4" key="1">
    <citation type="journal article" date="2019" name="Nat. Med.">
        <title>A library of human gut bacterial isolates paired with longitudinal multiomics data enables mechanistic microbiome research.</title>
        <authorList>
            <person name="Poyet M."/>
            <person name="Groussin M."/>
            <person name="Gibbons S.M."/>
            <person name="Avila-Pacheco J."/>
            <person name="Jiang X."/>
            <person name="Kearney S.M."/>
            <person name="Perrotta A.R."/>
            <person name="Berdy B."/>
            <person name="Zhao S."/>
            <person name="Lieberman T.D."/>
            <person name="Swanson P.K."/>
            <person name="Smith M."/>
            <person name="Roesemann S."/>
            <person name="Alexander J.E."/>
            <person name="Rich S.A."/>
            <person name="Livny J."/>
            <person name="Vlamakis H."/>
            <person name="Clish C."/>
            <person name="Bullock K."/>
            <person name="Deik A."/>
            <person name="Scott J."/>
            <person name="Pierce K.A."/>
            <person name="Xavier R.J."/>
            <person name="Alm E.J."/>
        </authorList>
    </citation>
    <scope>NUCLEOTIDE SEQUENCE [LARGE SCALE GENOMIC DNA]</scope>
    <source>
        <strain evidence="3 4">BIOML-A198</strain>
    </source>
</reference>
<dbReference type="PRINTS" id="PR00469">
    <property type="entry name" value="PNDRDTASEII"/>
</dbReference>
<dbReference type="AlphaFoldDB" id="A0A9X4XDM0"/>
<dbReference type="PANTHER" id="PTHR42949:SF3">
    <property type="entry name" value="ANAEROBIC GLYCEROL-3-PHOSPHATE DEHYDROGENASE SUBUNIT B"/>
    <property type="match status" value="1"/>
</dbReference>
<name>A0A9X4XDM0_9FIRM</name>
<dbReference type="Pfam" id="PF07992">
    <property type="entry name" value="Pyr_redox_2"/>
    <property type="match status" value="1"/>
</dbReference>
<evidence type="ECO:0000259" key="2">
    <source>
        <dbReference type="Pfam" id="PF07992"/>
    </source>
</evidence>
<organism evidence="3 4">
    <name type="scientific">Turicibacter sanguinis</name>
    <dbReference type="NCBI Taxonomy" id="154288"/>
    <lineage>
        <taxon>Bacteria</taxon>
        <taxon>Bacillati</taxon>
        <taxon>Bacillota</taxon>
        <taxon>Erysipelotrichia</taxon>
        <taxon>Erysipelotrichales</taxon>
        <taxon>Turicibacteraceae</taxon>
        <taxon>Turicibacter</taxon>
    </lineage>
</organism>
<dbReference type="EMBL" id="WMQE01000015">
    <property type="protein sequence ID" value="MTK21356.1"/>
    <property type="molecule type" value="Genomic_DNA"/>
</dbReference>
<dbReference type="InterPro" id="IPR036188">
    <property type="entry name" value="FAD/NAD-bd_sf"/>
</dbReference>
<dbReference type="InterPro" id="IPR051691">
    <property type="entry name" value="Metab_Enz_Cyan_OpOx_G3PDH"/>
</dbReference>
<accession>A0A9X4XDM0</accession>